<feature type="signal peptide" evidence="2">
    <location>
        <begin position="1"/>
        <end position="24"/>
    </location>
</feature>
<evidence type="ECO:0000313" key="4">
    <source>
        <dbReference type="Proteomes" id="UP001432027"/>
    </source>
</evidence>
<proteinExistence type="predicted"/>
<feature type="compositionally biased region" description="Pro residues" evidence="1">
    <location>
        <begin position="67"/>
        <end position="77"/>
    </location>
</feature>
<evidence type="ECO:0000313" key="3">
    <source>
        <dbReference type="EMBL" id="GMS83437.1"/>
    </source>
</evidence>
<name>A0AAV5SL56_9BILA</name>
<comment type="caution">
    <text evidence="3">The sequence shown here is derived from an EMBL/GenBank/DDBJ whole genome shotgun (WGS) entry which is preliminary data.</text>
</comment>
<evidence type="ECO:0000256" key="1">
    <source>
        <dbReference type="SAM" id="MobiDB-lite"/>
    </source>
</evidence>
<feature type="compositionally biased region" description="Polar residues" evidence="1">
    <location>
        <begin position="200"/>
        <end position="221"/>
    </location>
</feature>
<reference evidence="3" key="1">
    <citation type="submission" date="2023-10" db="EMBL/GenBank/DDBJ databases">
        <title>Genome assembly of Pristionchus species.</title>
        <authorList>
            <person name="Yoshida K."/>
            <person name="Sommer R.J."/>
        </authorList>
    </citation>
    <scope>NUCLEOTIDE SEQUENCE</scope>
    <source>
        <strain evidence="3">RS0144</strain>
    </source>
</reference>
<feature type="region of interest" description="Disordered" evidence="1">
    <location>
        <begin position="27"/>
        <end position="221"/>
    </location>
</feature>
<feature type="compositionally biased region" description="Basic residues" evidence="1">
    <location>
        <begin position="175"/>
        <end position="184"/>
    </location>
</feature>
<dbReference type="Proteomes" id="UP001432027">
    <property type="component" value="Unassembled WGS sequence"/>
</dbReference>
<sequence length="241" mass="26013">MIYLIAAMILMPLLLLGCIRRGTEKPEKTRLPYSNMGTTAPPAVISAREGARTPPPPAAPAPAATATPPPPLLPQPAPDGAKDTGGTSTTKRPGSGESDNTTDKKREQQTPSVGSGEKLHPLAPSRPRSFHSFMQRRSRSRDKRRNSPLTGTREPMRRTARIPNKRMVTPPPGSKKSKKSRKAMLPKSPSWKEVAARTRATPTQSKTDVTAQAKTPIAQGNVQSMCTAVSEASFRDNTHKV</sequence>
<dbReference type="AlphaFoldDB" id="A0AAV5SL56"/>
<gene>
    <name evidence="3" type="ORF">PENTCL1PPCAC_5612</name>
</gene>
<accession>A0AAV5SL56</accession>
<feature type="non-terminal residue" evidence="3">
    <location>
        <position position="241"/>
    </location>
</feature>
<evidence type="ECO:0000256" key="2">
    <source>
        <dbReference type="SAM" id="SignalP"/>
    </source>
</evidence>
<feature type="compositionally biased region" description="Basic residues" evidence="1">
    <location>
        <begin position="134"/>
        <end position="146"/>
    </location>
</feature>
<feature type="chain" id="PRO_5043618914" evidence="2">
    <location>
        <begin position="25"/>
        <end position="241"/>
    </location>
</feature>
<organism evidence="3 4">
    <name type="scientific">Pristionchus entomophagus</name>
    <dbReference type="NCBI Taxonomy" id="358040"/>
    <lineage>
        <taxon>Eukaryota</taxon>
        <taxon>Metazoa</taxon>
        <taxon>Ecdysozoa</taxon>
        <taxon>Nematoda</taxon>
        <taxon>Chromadorea</taxon>
        <taxon>Rhabditida</taxon>
        <taxon>Rhabditina</taxon>
        <taxon>Diplogasteromorpha</taxon>
        <taxon>Diplogasteroidea</taxon>
        <taxon>Neodiplogasteridae</taxon>
        <taxon>Pristionchus</taxon>
    </lineage>
</organism>
<protein>
    <submittedName>
        <fullName evidence="3">Uncharacterized protein</fullName>
    </submittedName>
</protein>
<keyword evidence="4" id="KW-1185">Reference proteome</keyword>
<dbReference type="EMBL" id="BTSX01000002">
    <property type="protein sequence ID" value="GMS83437.1"/>
    <property type="molecule type" value="Genomic_DNA"/>
</dbReference>
<keyword evidence="2" id="KW-0732">Signal</keyword>